<organism evidence="2 3">
    <name type="scientific">Nocardia ninae NBRC 108245</name>
    <dbReference type="NCBI Taxonomy" id="1210091"/>
    <lineage>
        <taxon>Bacteria</taxon>
        <taxon>Bacillati</taxon>
        <taxon>Actinomycetota</taxon>
        <taxon>Actinomycetes</taxon>
        <taxon>Mycobacteriales</taxon>
        <taxon>Nocardiaceae</taxon>
        <taxon>Nocardia</taxon>
    </lineage>
</organism>
<dbReference type="GO" id="GO:0016740">
    <property type="term" value="F:transferase activity"/>
    <property type="evidence" value="ECO:0007669"/>
    <property type="project" value="UniProtKB-KW"/>
</dbReference>
<dbReference type="Pfam" id="PF13489">
    <property type="entry name" value="Methyltransf_23"/>
    <property type="match status" value="1"/>
</dbReference>
<dbReference type="Gene3D" id="6.20.50.110">
    <property type="entry name" value="Methyltransferase, zinc-binding domain"/>
    <property type="match status" value="1"/>
</dbReference>
<sequence length="345" mass="37252">MPAADDFPPAETLVRPDEAAYPLAMDQCVTCGLAQLAEDDTHTAEPRGIEPLALRDQAAAAVARVRSDGWLSGATVREFGSPHGGSWLPLLTEHGFRTVAEQADVVLDCFGIMHEPDQRAAFMRRAEATAPGGVLLLQFHSLHAIVRKSQWNALRHGHFAYYSLTTLRWLLRAAGMSVATAWEFDLYGGTVLIAAVHGVREPDAAVRAVLAAEAGLTDPVVVGELQSAADRHVDSLRRRLEQESAGGRVVYGYGAASRAVALFGLAGIHRGLVRAVADASPAKQGRRMPGTDVPIISPSQLVPARPDRVLLTLPDLLPELEARFPELSGRWMSAEYDRPAEGLRR</sequence>
<dbReference type="Pfam" id="PF08484">
    <property type="entry name" value="Methyltransf_14"/>
    <property type="match status" value="1"/>
</dbReference>
<dbReference type="SUPFAM" id="SSF53335">
    <property type="entry name" value="S-adenosyl-L-methionine-dependent methyltransferases"/>
    <property type="match status" value="1"/>
</dbReference>
<comment type="caution">
    <text evidence="2">The sequence shown here is derived from an EMBL/GenBank/DDBJ whole genome shotgun (WGS) entry which is preliminary data.</text>
</comment>
<reference evidence="2 3" key="1">
    <citation type="submission" date="2019-07" db="EMBL/GenBank/DDBJ databases">
        <title>Whole genome shotgun sequence of Nocardia ninae NBRC 108245.</title>
        <authorList>
            <person name="Hosoyama A."/>
            <person name="Uohara A."/>
            <person name="Ohji S."/>
            <person name="Ichikawa N."/>
        </authorList>
    </citation>
    <scope>NUCLEOTIDE SEQUENCE [LARGE SCALE GENOMIC DNA]</scope>
    <source>
        <strain evidence="2 3">NBRC 108245</strain>
    </source>
</reference>
<dbReference type="Proteomes" id="UP000321424">
    <property type="component" value="Unassembled WGS sequence"/>
</dbReference>
<name>A0A511MID2_9NOCA</name>
<dbReference type="Gene3D" id="3.40.50.720">
    <property type="entry name" value="NAD(P)-binding Rossmann-like Domain"/>
    <property type="match status" value="1"/>
</dbReference>
<feature type="domain" description="C-methyltransferase" evidence="1">
    <location>
        <begin position="187"/>
        <end position="312"/>
    </location>
</feature>
<dbReference type="InterPro" id="IPR013691">
    <property type="entry name" value="MeTrfase_14"/>
</dbReference>
<keyword evidence="3" id="KW-1185">Reference proteome</keyword>
<dbReference type="InterPro" id="IPR029063">
    <property type="entry name" value="SAM-dependent_MTases_sf"/>
</dbReference>
<dbReference type="AlphaFoldDB" id="A0A511MID2"/>
<protein>
    <submittedName>
        <fullName evidence="2">Transferase</fullName>
    </submittedName>
</protein>
<gene>
    <name evidence="2" type="ORF">NN4_49110</name>
</gene>
<accession>A0A511MID2</accession>
<keyword evidence="2" id="KW-0808">Transferase</keyword>
<dbReference type="EMBL" id="BJXA01000036">
    <property type="protein sequence ID" value="GEM40392.1"/>
    <property type="molecule type" value="Genomic_DNA"/>
</dbReference>
<proteinExistence type="predicted"/>
<evidence type="ECO:0000313" key="3">
    <source>
        <dbReference type="Proteomes" id="UP000321424"/>
    </source>
</evidence>
<evidence type="ECO:0000313" key="2">
    <source>
        <dbReference type="EMBL" id="GEM40392.1"/>
    </source>
</evidence>
<evidence type="ECO:0000259" key="1">
    <source>
        <dbReference type="Pfam" id="PF08484"/>
    </source>
</evidence>
<dbReference type="InterPro" id="IPR038576">
    <property type="entry name" value="Methyltransf_Zn-bd_dom_put_sf"/>
</dbReference>
<dbReference type="Gene3D" id="3.40.50.150">
    <property type="entry name" value="Vaccinia Virus protein VP39"/>
    <property type="match status" value="1"/>
</dbReference>